<reference evidence="3" key="1">
    <citation type="submission" date="2023-06" db="EMBL/GenBank/DDBJ databases">
        <title>Genome-scale phylogeny and comparative genomics of the fungal order Sordariales.</title>
        <authorList>
            <consortium name="Lawrence Berkeley National Laboratory"/>
            <person name="Hensen N."/>
            <person name="Bonometti L."/>
            <person name="Westerberg I."/>
            <person name="Brannstrom I.O."/>
            <person name="Guillou S."/>
            <person name="Cros-Aarteil S."/>
            <person name="Calhoun S."/>
            <person name="Haridas S."/>
            <person name="Kuo A."/>
            <person name="Mondo S."/>
            <person name="Pangilinan J."/>
            <person name="Riley R."/>
            <person name="Labutti K."/>
            <person name="Andreopoulos B."/>
            <person name="Lipzen A."/>
            <person name="Chen C."/>
            <person name="Yanf M."/>
            <person name="Daum C."/>
            <person name="Ng V."/>
            <person name="Clum A."/>
            <person name="Steindorff A."/>
            <person name="Ohm R."/>
            <person name="Martin F."/>
            <person name="Silar P."/>
            <person name="Natvig D."/>
            <person name="Lalanne C."/>
            <person name="Gautier V."/>
            <person name="Ament-Velasquez S.L."/>
            <person name="Kruys A."/>
            <person name="Hutchinson M.I."/>
            <person name="Powell A.J."/>
            <person name="Barry K."/>
            <person name="Miller A.N."/>
            <person name="Grigoriev I.V."/>
            <person name="Debuchy R."/>
            <person name="Gladieux P."/>
            <person name="Thoren M.H."/>
            <person name="Johannesson H."/>
        </authorList>
    </citation>
    <scope>NUCLEOTIDE SEQUENCE</scope>
    <source>
        <strain evidence="3">8032-3</strain>
    </source>
</reference>
<accession>A0AAJ0FI79</accession>
<dbReference type="InterPro" id="IPR006073">
    <property type="entry name" value="GTP-bd"/>
</dbReference>
<comment type="caution">
    <text evidence="3">The sequence shown here is derived from an EMBL/GenBank/DDBJ whole genome shotgun (WGS) entry which is preliminary data.</text>
</comment>
<evidence type="ECO:0000313" key="4">
    <source>
        <dbReference type="Proteomes" id="UP001244011"/>
    </source>
</evidence>
<dbReference type="InterPro" id="IPR027417">
    <property type="entry name" value="P-loop_NTPase"/>
</dbReference>
<dbReference type="Pfam" id="PF01926">
    <property type="entry name" value="MMR_HSR1"/>
    <property type="match status" value="1"/>
</dbReference>
<dbReference type="GO" id="GO:0005525">
    <property type="term" value="F:GTP binding"/>
    <property type="evidence" value="ECO:0007669"/>
    <property type="project" value="InterPro"/>
</dbReference>
<feature type="region of interest" description="Disordered" evidence="1">
    <location>
        <begin position="1"/>
        <end position="21"/>
    </location>
</feature>
<gene>
    <name evidence="3" type="ORF">QBC33DRAFT_553274</name>
</gene>
<feature type="domain" description="G" evidence="2">
    <location>
        <begin position="52"/>
        <end position="179"/>
    </location>
</feature>
<evidence type="ECO:0000313" key="3">
    <source>
        <dbReference type="EMBL" id="KAK1761835.1"/>
    </source>
</evidence>
<proteinExistence type="predicted"/>
<protein>
    <recommendedName>
        <fullName evidence="2">G domain-containing protein</fullName>
    </recommendedName>
</protein>
<organism evidence="3 4">
    <name type="scientific">Phialemonium atrogriseum</name>
    <dbReference type="NCBI Taxonomy" id="1093897"/>
    <lineage>
        <taxon>Eukaryota</taxon>
        <taxon>Fungi</taxon>
        <taxon>Dikarya</taxon>
        <taxon>Ascomycota</taxon>
        <taxon>Pezizomycotina</taxon>
        <taxon>Sordariomycetes</taxon>
        <taxon>Sordariomycetidae</taxon>
        <taxon>Cephalothecales</taxon>
        <taxon>Cephalothecaceae</taxon>
        <taxon>Phialemonium</taxon>
    </lineage>
</organism>
<name>A0AAJ0FI79_9PEZI</name>
<evidence type="ECO:0000259" key="2">
    <source>
        <dbReference type="Pfam" id="PF01926"/>
    </source>
</evidence>
<dbReference type="CDD" id="cd00882">
    <property type="entry name" value="Ras_like_GTPase"/>
    <property type="match status" value="1"/>
</dbReference>
<keyword evidence="4" id="KW-1185">Reference proteome</keyword>
<sequence length="486" mass="54353">MTQQHTEGSSHPLDLNDPNDDYRQEIDTSKIVLEDPSAQSSLSLPESCDKFRILIIGKAGVGKSTICSKVFGIPPEQAGVSHHSIGTAKEKVWQPITFEGANESLILHDSGGFEAGDVGCVEEITKFINFRKTQHRLADQLHCIWYCISCNSNRPIQGAELEFFQNADVGKIPVVVVFTQFDKLEDSAFIKELMRQTRRGVTQPDISHIKEIATHAAIAEYDANYRGQFEKYFGRRNRVTMARIGIRPDDDAGSLGSSLVDTLVKETREILLEDGLKLLWTAAQAHSADMKLQASIDVGMRSFWNAVGISSVPFVPFIGAAALYKSFYKILETIDVVWRIPGCRALVQKSKIRNLILQACFDATVMDRVGVQFLMAINIFGPLSAAQTAGVLLKMIAGITLLYERIFWESKDHPKRLMEQSVMESLIRDFQKSKDRVRMSSHLTATITTANCYSKEACLKELHTAIDEGRSRRGKDFLRKQTVMGE</sequence>
<dbReference type="AlphaFoldDB" id="A0AAJ0FI79"/>
<dbReference type="SUPFAM" id="SSF52540">
    <property type="entry name" value="P-loop containing nucleoside triphosphate hydrolases"/>
    <property type="match status" value="1"/>
</dbReference>
<dbReference type="EMBL" id="MU839049">
    <property type="protein sequence ID" value="KAK1761835.1"/>
    <property type="molecule type" value="Genomic_DNA"/>
</dbReference>
<dbReference type="Gene3D" id="3.40.50.300">
    <property type="entry name" value="P-loop containing nucleotide triphosphate hydrolases"/>
    <property type="match status" value="1"/>
</dbReference>
<evidence type="ECO:0000256" key="1">
    <source>
        <dbReference type="SAM" id="MobiDB-lite"/>
    </source>
</evidence>
<dbReference type="RefSeq" id="XP_060278048.1">
    <property type="nucleotide sequence ID" value="XM_060429382.1"/>
</dbReference>
<dbReference type="GeneID" id="85312569"/>
<dbReference type="Proteomes" id="UP001244011">
    <property type="component" value="Unassembled WGS sequence"/>
</dbReference>